<feature type="region of interest" description="Disordered" evidence="1">
    <location>
        <begin position="28"/>
        <end position="48"/>
    </location>
</feature>
<evidence type="ECO:0000313" key="3">
    <source>
        <dbReference type="Proteomes" id="UP001364211"/>
    </source>
</evidence>
<evidence type="ECO:0000313" key="2">
    <source>
        <dbReference type="EMBL" id="MEJ8280848.1"/>
    </source>
</evidence>
<dbReference type="Proteomes" id="UP001364211">
    <property type="component" value="Unassembled WGS sequence"/>
</dbReference>
<keyword evidence="3" id="KW-1185">Reference proteome</keyword>
<proteinExistence type="predicted"/>
<comment type="caution">
    <text evidence="2">The sequence shown here is derived from an EMBL/GenBank/DDBJ whole genome shotgun (WGS) entry which is preliminary data.</text>
</comment>
<accession>A0ABU8TB60</accession>
<protein>
    <submittedName>
        <fullName evidence="2">Uncharacterized protein</fullName>
    </submittedName>
</protein>
<dbReference type="EMBL" id="JBBJUP010000015">
    <property type="protein sequence ID" value="MEJ8280848.1"/>
    <property type="molecule type" value="Genomic_DNA"/>
</dbReference>
<dbReference type="RefSeq" id="WP_340292459.1">
    <property type="nucleotide sequence ID" value="NZ_JBBJUP010000015.1"/>
</dbReference>
<evidence type="ECO:0000256" key="1">
    <source>
        <dbReference type="SAM" id="MobiDB-lite"/>
    </source>
</evidence>
<sequence length="384" mass="40046">MTGRDVLRALDTQSRLLGRLEAATEALLAERDPGPPTSRPAPAAGFDDLLRDGDRARAEQGWTEVDLLAALTSEQRAALDTWAAHRRISWGADDLAVVGLAVALGVAATVLDTRLDDAVRSGLGRLRHTRTVRGWERRGRGLPIDHTGTGFGGPDHRIRSAGHDLARPLAALRQLLRGEFTGYRWEHGVRRRVVTPPGAYTPSASFAAALGDWAAHLAADVVTPMGLPLPGMTWLAQAPDRAVRTFAQTAYRGDSRGGGLNLRSGALTPALVVLAVETVVRTHVHARAAAATGGAELTPAGRAQREELLLVAHGAVAAASCGRAAAAGLSGGPAVPVAAARAARHVNVPALVRSGALAAGVHADARARARTRAPGWSELAARTS</sequence>
<gene>
    <name evidence="2" type="ORF">WJX68_18040</name>
</gene>
<name>A0ABU8TB60_9PSEU</name>
<reference evidence="2 3" key="1">
    <citation type="submission" date="2024-03" db="EMBL/GenBank/DDBJ databases">
        <title>Draft genome sequence of Pseudonocardia sp. DW16-2.</title>
        <authorList>
            <person name="Duangmal K."/>
        </authorList>
    </citation>
    <scope>NUCLEOTIDE SEQUENCE [LARGE SCALE GENOMIC DNA]</scope>
    <source>
        <strain evidence="2 3">DW16-2</strain>
    </source>
</reference>
<organism evidence="2 3">
    <name type="scientific">Pseudonocardia spirodelae</name>
    <dbReference type="NCBI Taxonomy" id="3133431"/>
    <lineage>
        <taxon>Bacteria</taxon>
        <taxon>Bacillati</taxon>
        <taxon>Actinomycetota</taxon>
        <taxon>Actinomycetes</taxon>
        <taxon>Pseudonocardiales</taxon>
        <taxon>Pseudonocardiaceae</taxon>
        <taxon>Pseudonocardia</taxon>
    </lineage>
</organism>